<evidence type="ECO:0000256" key="9">
    <source>
        <dbReference type="ARBA" id="ARBA00022837"/>
    </source>
</evidence>
<evidence type="ECO:0000256" key="13">
    <source>
        <dbReference type="ARBA" id="ARBA00023053"/>
    </source>
</evidence>
<feature type="transmembrane region" description="Helical" evidence="17">
    <location>
        <begin position="422"/>
        <end position="442"/>
    </location>
</feature>
<feature type="transmembrane region" description="Helical" evidence="17">
    <location>
        <begin position="246"/>
        <end position="267"/>
    </location>
</feature>
<comment type="similarity">
    <text evidence="2">Belongs to the Ca(2+):cation antiporter (CaCA) (TC 2.A.19) family. SLC24A subfamily.</text>
</comment>
<feature type="domain" description="Sodium/calcium exchanger membrane region" evidence="18">
    <location>
        <begin position="208"/>
        <end position="350"/>
    </location>
</feature>
<evidence type="ECO:0000256" key="1">
    <source>
        <dbReference type="ARBA" id="ARBA00004141"/>
    </source>
</evidence>
<evidence type="ECO:0000256" key="12">
    <source>
        <dbReference type="ARBA" id="ARBA00022989"/>
    </source>
</evidence>
<dbReference type="Pfam" id="PF01699">
    <property type="entry name" value="Na_Ca_ex"/>
    <property type="match status" value="2"/>
</dbReference>
<feature type="transmembrane region" description="Helical" evidence="17">
    <location>
        <begin position="488"/>
        <end position="511"/>
    </location>
</feature>
<keyword evidence="15 17" id="KW-0472">Membrane</keyword>
<dbReference type="Gene3D" id="1.20.1420.30">
    <property type="entry name" value="NCX, central ion-binding region"/>
    <property type="match status" value="2"/>
</dbReference>
<evidence type="ECO:0000256" key="16">
    <source>
        <dbReference type="ARBA" id="ARBA00023201"/>
    </source>
</evidence>
<proteinExistence type="inferred from homology"/>
<evidence type="ECO:0000313" key="19">
    <source>
        <dbReference type="EMBL" id="PFX15118.1"/>
    </source>
</evidence>
<feature type="transmembrane region" description="Helical" evidence="17">
    <location>
        <begin position="454"/>
        <end position="476"/>
    </location>
</feature>
<dbReference type="GO" id="GO:0005262">
    <property type="term" value="F:calcium channel activity"/>
    <property type="evidence" value="ECO:0007669"/>
    <property type="project" value="TreeGrafter"/>
</dbReference>
<name>A0A2B4RFG3_STYPI</name>
<dbReference type="Proteomes" id="UP000225706">
    <property type="component" value="Unassembled WGS sequence"/>
</dbReference>
<feature type="transmembrane region" description="Helical" evidence="17">
    <location>
        <begin position="591"/>
        <end position="611"/>
    </location>
</feature>
<dbReference type="GO" id="GO:0015293">
    <property type="term" value="F:symporter activity"/>
    <property type="evidence" value="ECO:0007669"/>
    <property type="project" value="UniProtKB-KW"/>
</dbReference>
<keyword evidence="3" id="KW-0813">Transport</keyword>
<keyword evidence="4" id="KW-0050">Antiport</keyword>
<dbReference type="GO" id="GO:0005886">
    <property type="term" value="C:plasma membrane"/>
    <property type="evidence" value="ECO:0007669"/>
    <property type="project" value="TreeGrafter"/>
</dbReference>
<dbReference type="PANTHER" id="PTHR10846">
    <property type="entry name" value="SODIUM/POTASSIUM/CALCIUM EXCHANGER"/>
    <property type="match status" value="1"/>
</dbReference>
<evidence type="ECO:0000256" key="14">
    <source>
        <dbReference type="ARBA" id="ARBA00023065"/>
    </source>
</evidence>
<evidence type="ECO:0000256" key="3">
    <source>
        <dbReference type="ARBA" id="ARBA00022448"/>
    </source>
</evidence>
<protein>
    <submittedName>
        <fullName evidence="19">Sodium/potassium/calcium exchanger 5</fullName>
    </submittedName>
</protein>
<feature type="transmembrane region" description="Helical" evidence="17">
    <location>
        <begin position="553"/>
        <end position="579"/>
    </location>
</feature>
<keyword evidence="6" id="KW-0109">Calcium transport</keyword>
<keyword evidence="7 17" id="KW-0812">Transmembrane</keyword>
<comment type="caution">
    <text evidence="19">The sequence shown here is derived from an EMBL/GenBank/DDBJ whole genome shotgun (WGS) entry which is preliminary data.</text>
</comment>
<evidence type="ECO:0000256" key="6">
    <source>
        <dbReference type="ARBA" id="ARBA00022568"/>
    </source>
</evidence>
<dbReference type="FunFam" id="1.20.1420.30:FF:000009">
    <property type="entry name" value="sodium/potassium/calcium exchanger 5 isoform X2"/>
    <property type="match status" value="1"/>
</dbReference>
<dbReference type="FunFam" id="1.20.1420.30:FF:000004">
    <property type="entry name" value="Sodium/potassium/calcium exchanger 2 isoform 1"/>
    <property type="match status" value="1"/>
</dbReference>
<dbReference type="EMBL" id="LSMT01000683">
    <property type="protein sequence ID" value="PFX15118.1"/>
    <property type="molecule type" value="Genomic_DNA"/>
</dbReference>
<evidence type="ECO:0000256" key="8">
    <source>
        <dbReference type="ARBA" id="ARBA00022729"/>
    </source>
</evidence>
<keyword evidence="10" id="KW-0769">Symport</keyword>
<sequence length="621" mass="69207">MSSSTFIAEAFGNIVFSFTRGVTEHFNPEEPEITAQNFTPLLNNGREWFHQTVDEVIYQQYSYREATTQDYLPSTDIQARLFDASSIENLEGLDNQTEEDEAMAWKRLRPSVALSVCQSMYIGALISLLTATFSITSSTTDEISSEHRGSARVIRSVEFDETETTGRVQLEATSTSPQNCVKPSIDDFPNDFMTQYQRQKQGGVVIHFLLAIYMFGALASVCDDYFVPSLEQITNKLHMDSDVAGATFMAAGSSAPELFTSIIGVFITKSDIGLGTIVGSAVFNILFIVAVCGLFAGTVLRLTPWPLLRDSFCYLLSIAALIAISYDQNVYWYEAIVLVIMYLLYVIIMYFDKTLEKCFERWTGMVKVTTDVAGKKRRGDEQRSLLKEEDEHEETASAAGEQEEVMIVNENDDSPFTVPPGLFARVLWILALPVTCLFYVTIPDCRKERWEQWYLVSFFLSVMWIAILSYILVWMVSIIGFTLGIPDVIMGLTFLAAGSSVPDGISSLIVARQGDGDMAVSNTIGSNVFDILLCLGLPWLLKTTAVDLGGYVVVLSGSIIYTSISLFGTVFVTIFLVVANKWYLNKCLGMAFLLLYILFITVATLFELNLFGNYNMPTCKT</sequence>
<keyword evidence="12 17" id="KW-1133">Transmembrane helix</keyword>
<dbReference type="InterPro" id="IPR004837">
    <property type="entry name" value="NaCa_Exmemb"/>
</dbReference>
<keyword evidence="5" id="KW-0633">Potassium transport</keyword>
<accession>A0A2B4RFG3</accession>
<keyword evidence="16" id="KW-0739">Sodium transport</keyword>
<dbReference type="InterPro" id="IPR004481">
    <property type="entry name" value="K/Na/Ca-exchanger"/>
</dbReference>
<evidence type="ECO:0000256" key="10">
    <source>
        <dbReference type="ARBA" id="ARBA00022847"/>
    </source>
</evidence>
<dbReference type="GO" id="GO:0006874">
    <property type="term" value="P:intracellular calcium ion homeostasis"/>
    <property type="evidence" value="ECO:0007669"/>
    <property type="project" value="TreeGrafter"/>
</dbReference>
<evidence type="ECO:0000256" key="15">
    <source>
        <dbReference type="ARBA" id="ARBA00023136"/>
    </source>
</evidence>
<evidence type="ECO:0000313" key="20">
    <source>
        <dbReference type="Proteomes" id="UP000225706"/>
    </source>
</evidence>
<evidence type="ECO:0000256" key="17">
    <source>
        <dbReference type="SAM" id="Phobius"/>
    </source>
</evidence>
<comment type="subcellular location">
    <subcellularLocation>
        <location evidence="1">Membrane</location>
        <topology evidence="1">Multi-pass membrane protein</topology>
    </subcellularLocation>
</comment>
<evidence type="ECO:0000256" key="5">
    <source>
        <dbReference type="ARBA" id="ARBA00022538"/>
    </source>
</evidence>
<organism evidence="19 20">
    <name type="scientific">Stylophora pistillata</name>
    <name type="common">Smooth cauliflower coral</name>
    <dbReference type="NCBI Taxonomy" id="50429"/>
    <lineage>
        <taxon>Eukaryota</taxon>
        <taxon>Metazoa</taxon>
        <taxon>Cnidaria</taxon>
        <taxon>Anthozoa</taxon>
        <taxon>Hexacorallia</taxon>
        <taxon>Scleractinia</taxon>
        <taxon>Astrocoeniina</taxon>
        <taxon>Pocilloporidae</taxon>
        <taxon>Stylophora</taxon>
    </lineage>
</organism>
<evidence type="ECO:0000256" key="7">
    <source>
        <dbReference type="ARBA" id="ARBA00022692"/>
    </source>
</evidence>
<dbReference type="GO" id="GO:0008273">
    <property type="term" value="F:calcium, potassium:sodium antiporter activity"/>
    <property type="evidence" value="ECO:0007669"/>
    <property type="project" value="TreeGrafter"/>
</dbReference>
<keyword evidence="13" id="KW-0915">Sodium</keyword>
<keyword evidence="14" id="KW-0406">Ion transport</keyword>
<gene>
    <name evidence="19" type="primary">slc24a5</name>
    <name evidence="19" type="ORF">AWC38_SpisGene20672</name>
</gene>
<reference evidence="20" key="1">
    <citation type="journal article" date="2017" name="bioRxiv">
        <title>Comparative analysis of the genomes of Stylophora pistillata and Acropora digitifera provides evidence for extensive differences between species of corals.</title>
        <authorList>
            <person name="Voolstra C.R."/>
            <person name="Li Y."/>
            <person name="Liew Y.J."/>
            <person name="Baumgarten S."/>
            <person name="Zoccola D."/>
            <person name="Flot J.-F."/>
            <person name="Tambutte S."/>
            <person name="Allemand D."/>
            <person name="Aranda M."/>
        </authorList>
    </citation>
    <scope>NUCLEOTIDE SEQUENCE [LARGE SCALE GENOMIC DNA]</scope>
</reference>
<keyword evidence="8" id="KW-0732">Signal</keyword>
<evidence type="ECO:0000256" key="2">
    <source>
        <dbReference type="ARBA" id="ARBA00005364"/>
    </source>
</evidence>
<evidence type="ECO:0000256" key="11">
    <source>
        <dbReference type="ARBA" id="ARBA00022958"/>
    </source>
</evidence>
<feature type="domain" description="Sodium/calcium exchanger membrane region" evidence="18">
    <location>
        <begin position="454"/>
        <end position="604"/>
    </location>
</feature>
<dbReference type="AlphaFoldDB" id="A0A2B4RFG3"/>
<keyword evidence="11" id="KW-0630">Potassium</keyword>
<dbReference type="OrthoDB" id="5979997at2759"/>
<dbReference type="NCBIfam" id="TIGR00367">
    <property type="entry name" value="calcium/sodium antiporter"/>
    <property type="match status" value="1"/>
</dbReference>
<dbReference type="PANTHER" id="PTHR10846:SF73">
    <property type="entry name" value="SODIUM_CALCIUM EXCHANGER MEMBRANE REGION DOMAIN-CONTAINING PROTEIN"/>
    <property type="match status" value="1"/>
</dbReference>
<evidence type="ECO:0000259" key="18">
    <source>
        <dbReference type="Pfam" id="PF01699"/>
    </source>
</evidence>
<dbReference type="STRING" id="50429.A0A2B4RFG3"/>
<feature type="transmembrane region" description="Helical" evidence="17">
    <location>
        <begin position="306"/>
        <end position="324"/>
    </location>
</feature>
<keyword evidence="9" id="KW-0106">Calcium</keyword>
<keyword evidence="20" id="KW-1185">Reference proteome</keyword>
<evidence type="ECO:0000256" key="4">
    <source>
        <dbReference type="ARBA" id="ARBA00022449"/>
    </source>
</evidence>
<feature type="transmembrane region" description="Helical" evidence="17">
    <location>
        <begin position="204"/>
        <end position="226"/>
    </location>
</feature>
<dbReference type="InterPro" id="IPR044880">
    <property type="entry name" value="NCX_ion-bd_dom_sf"/>
</dbReference>
<feature type="transmembrane region" description="Helical" evidence="17">
    <location>
        <begin position="331"/>
        <end position="351"/>
    </location>
</feature>
<feature type="transmembrane region" description="Helical" evidence="17">
    <location>
        <begin position="274"/>
        <end position="300"/>
    </location>
</feature>